<organism evidence="1">
    <name type="scientific">marine sediment metagenome</name>
    <dbReference type="NCBI Taxonomy" id="412755"/>
    <lineage>
        <taxon>unclassified sequences</taxon>
        <taxon>metagenomes</taxon>
        <taxon>ecological metagenomes</taxon>
    </lineage>
</organism>
<reference evidence="1" key="1">
    <citation type="journal article" date="2015" name="Nature">
        <title>Complex archaea that bridge the gap between prokaryotes and eukaryotes.</title>
        <authorList>
            <person name="Spang A."/>
            <person name="Saw J.H."/>
            <person name="Jorgensen S.L."/>
            <person name="Zaremba-Niedzwiedzka K."/>
            <person name="Martijn J."/>
            <person name="Lind A.E."/>
            <person name="van Eijk R."/>
            <person name="Schleper C."/>
            <person name="Guy L."/>
            <person name="Ettema T.J."/>
        </authorList>
    </citation>
    <scope>NUCLEOTIDE SEQUENCE</scope>
</reference>
<dbReference type="EMBL" id="LAZR01000580">
    <property type="protein sequence ID" value="KKN63761.1"/>
    <property type="molecule type" value="Genomic_DNA"/>
</dbReference>
<sequence>MAKKARKTRRGKGLTCLELVREYFPDSNDDEAGYILWEHTGFPSFWNIPKDGATPEACCRKQLKEFKSECVNSIC</sequence>
<evidence type="ECO:0000313" key="1">
    <source>
        <dbReference type="EMBL" id="KKN63761.1"/>
    </source>
</evidence>
<accession>A0A0F9URJ9</accession>
<protein>
    <submittedName>
        <fullName evidence="1">Uncharacterized protein</fullName>
    </submittedName>
</protein>
<comment type="caution">
    <text evidence="1">The sequence shown here is derived from an EMBL/GenBank/DDBJ whole genome shotgun (WGS) entry which is preliminary data.</text>
</comment>
<gene>
    <name evidence="1" type="ORF">LCGC14_0498650</name>
</gene>
<name>A0A0F9URJ9_9ZZZZ</name>
<dbReference type="AlphaFoldDB" id="A0A0F9URJ9"/>
<proteinExistence type="predicted"/>